<evidence type="ECO:0000313" key="1">
    <source>
        <dbReference type="EMBL" id="MBM4567986.1"/>
    </source>
</evidence>
<evidence type="ECO:0008006" key="3">
    <source>
        <dbReference type="Google" id="ProtNLM"/>
    </source>
</evidence>
<organism evidence="1 2">
    <name type="scientific">Rhodococcus hoagii</name>
    <name type="common">Corynebacterium equii</name>
    <dbReference type="NCBI Taxonomy" id="43767"/>
    <lineage>
        <taxon>Bacteria</taxon>
        <taxon>Bacillati</taxon>
        <taxon>Actinomycetota</taxon>
        <taxon>Actinomycetes</taxon>
        <taxon>Mycobacteriales</taxon>
        <taxon>Nocardiaceae</taxon>
        <taxon>Prescottella</taxon>
    </lineage>
</organism>
<accession>A0A9Q2PQQ9</accession>
<gene>
    <name evidence="1" type="ORF">GS441_21965</name>
</gene>
<sequence>MKALRKPRDAAVPIKDFLIGQLAATDHSATAALKLPTDWSPKSPPAVVVFDDGGPQRWPVSTKPQIRITVWAEGRTEARDIAGKCMGWLLALRVPGVKVSPGSALIDARDPKNGGMMASFTVNTTVRTTNL</sequence>
<dbReference type="AlphaFoldDB" id="A0A9Q2PQQ9"/>
<reference evidence="1" key="1">
    <citation type="submission" date="2019-11" db="EMBL/GenBank/DDBJ databases">
        <title>Spread of Macrolides and rifampicin resistant Rhodococcus equi in clinical isolates in the USA.</title>
        <authorList>
            <person name="Alvarez-Narvaez S."/>
            <person name="Huber L."/>
            <person name="Cohen N.D."/>
            <person name="Slovis N."/>
            <person name="Greiter M."/>
            <person name="Giguere S."/>
            <person name="Hart K."/>
        </authorList>
    </citation>
    <scope>NUCLEOTIDE SEQUENCE</scope>
    <source>
        <strain evidence="1">Lh_17</strain>
    </source>
</reference>
<protein>
    <recommendedName>
        <fullName evidence="3">DUF3168 domain-containing protein</fullName>
    </recommendedName>
</protein>
<proteinExistence type="predicted"/>
<evidence type="ECO:0000313" key="2">
    <source>
        <dbReference type="Proteomes" id="UP000808906"/>
    </source>
</evidence>
<dbReference type="EMBL" id="WUXR01000017">
    <property type="protein sequence ID" value="MBM4567986.1"/>
    <property type="molecule type" value="Genomic_DNA"/>
</dbReference>
<dbReference type="RefSeq" id="WP_084846611.1">
    <property type="nucleotide sequence ID" value="NZ_LWTW01000013.1"/>
</dbReference>
<name>A0A9Q2PQQ9_RHOHA</name>
<dbReference type="Proteomes" id="UP000808906">
    <property type="component" value="Unassembled WGS sequence"/>
</dbReference>
<comment type="caution">
    <text evidence="1">The sequence shown here is derived from an EMBL/GenBank/DDBJ whole genome shotgun (WGS) entry which is preliminary data.</text>
</comment>